<dbReference type="EMBL" id="DVHA01000266">
    <property type="protein sequence ID" value="HIR61538.1"/>
    <property type="molecule type" value="Genomic_DNA"/>
</dbReference>
<dbReference type="Pfam" id="PF09685">
    <property type="entry name" value="MamF_MmsF"/>
    <property type="match status" value="1"/>
</dbReference>
<evidence type="ECO:0000256" key="2">
    <source>
        <dbReference type="ARBA" id="ARBA00022692"/>
    </source>
</evidence>
<evidence type="ECO:0000313" key="7">
    <source>
        <dbReference type="Proteomes" id="UP000824241"/>
    </source>
</evidence>
<evidence type="ECO:0000256" key="1">
    <source>
        <dbReference type="ARBA" id="ARBA00004141"/>
    </source>
</evidence>
<dbReference type="InterPro" id="IPR019109">
    <property type="entry name" value="MamF_MmsF"/>
</dbReference>
<evidence type="ECO:0000256" key="3">
    <source>
        <dbReference type="ARBA" id="ARBA00022989"/>
    </source>
</evidence>
<reference evidence="6" key="1">
    <citation type="submission" date="2020-10" db="EMBL/GenBank/DDBJ databases">
        <authorList>
            <person name="Gilroy R."/>
        </authorList>
    </citation>
    <scope>NUCLEOTIDE SEQUENCE</scope>
    <source>
        <strain evidence="6">CHK189-12415</strain>
    </source>
</reference>
<gene>
    <name evidence="6" type="ORF">IAB37_08205</name>
</gene>
<feature type="transmembrane region" description="Helical" evidence="5">
    <location>
        <begin position="6"/>
        <end position="26"/>
    </location>
</feature>
<evidence type="ECO:0000313" key="6">
    <source>
        <dbReference type="EMBL" id="HIR61538.1"/>
    </source>
</evidence>
<accession>A0A9D1J5H5</accession>
<comment type="subcellular location">
    <subcellularLocation>
        <location evidence="1">Membrane</location>
        <topology evidence="1">Multi-pass membrane protein</topology>
    </subcellularLocation>
</comment>
<feature type="transmembrane region" description="Helical" evidence="5">
    <location>
        <begin position="63"/>
        <end position="81"/>
    </location>
</feature>
<proteinExistence type="predicted"/>
<sequence length="98" mass="10767">MVSSNRKLYSILCYIWVLWLVALVAAQDDPVVKRHINQGLNLFILWTAASILAHIPILDIVGGILYILCLVLAVIGVVSAARGDDRPLPILSILTLIH</sequence>
<reference evidence="6" key="2">
    <citation type="journal article" date="2021" name="PeerJ">
        <title>Extensive microbial diversity within the chicken gut microbiome revealed by metagenomics and culture.</title>
        <authorList>
            <person name="Gilroy R."/>
            <person name="Ravi A."/>
            <person name="Getino M."/>
            <person name="Pursley I."/>
            <person name="Horton D.L."/>
            <person name="Alikhan N.F."/>
            <person name="Baker D."/>
            <person name="Gharbi K."/>
            <person name="Hall N."/>
            <person name="Watson M."/>
            <person name="Adriaenssens E.M."/>
            <person name="Foster-Nyarko E."/>
            <person name="Jarju S."/>
            <person name="Secka A."/>
            <person name="Antonio M."/>
            <person name="Oren A."/>
            <person name="Chaudhuri R.R."/>
            <person name="La Ragione R."/>
            <person name="Hildebrand F."/>
            <person name="Pallen M.J."/>
        </authorList>
    </citation>
    <scope>NUCLEOTIDE SEQUENCE</scope>
    <source>
        <strain evidence="6">CHK189-12415</strain>
    </source>
</reference>
<dbReference type="Proteomes" id="UP000824241">
    <property type="component" value="Unassembled WGS sequence"/>
</dbReference>
<protein>
    <submittedName>
        <fullName evidence="6">Uncharacterized protein</fullName>
    </submittedName>
</protein>
<keyword evidence="4 5" id="KW-0472">Membrane</keyword>
<feature type="transmembrane region" description="Helical" evidence="5">
    <location>
        <begin position="38"/>
        <end position="57"/>
    </location>
</feature>
<organism evidence="6 7">
    <name type="scientific">Candidatus Faecivivens stercoravium</name>
    <dbReference type="NCBI Taxonomy" id="2840803"/>
    <lineage>
        <taxon>Bacteria</taxon>
        <taxon>Bacillati</taxon>
        <taxon>Bacillota</taxon>
        <taxon>Clostridia</taxon>
        <taxon>Eubacteriales</taxon>
        <taxon>Oscillospiraceae</taxon>
        <taxon>Oscillospiraceae incertae sedis</taxon>
        <taxon>Candidatus Faecivivens</taxon>
    </lineage>
</organism>
<evidence type="ECO:0000256" key="4">
    <source>
        <dbReference type="ARBA" id="ARBA00023136"/>
    </source>
</evidence>
<dbReference type="AlphaFoldDB" id="A0A9D1J5H5"/>
<comment type="caution">
    <text evidence="6">The sequence shown here is derived from an EMBL/GenBank/DDBJ whole genome shotgun (WGS) entry which is preliminary data.</text>
</comment>
<keyword evidence="3 5" id="KW-1133">Transmembrane helix</keyword>
<keyword evidence="2 5" id="KW-0812">Transmembrane</keyword>
<name>A0A9D1J5H5_9FIRM</name>
<evidence type="ECO:0000256" key="5">
    <source>
        <dbReference type="SAM" id="Phobius"/>
    </source>
</evidence>